<keyword evidence="3 8" id="KW-0863">Zinc-finger</keyword>
<feature type="compositionally biased region" description="Polar residues" evidence="10">
    <location>
        <begin position="674"/>
        <end position="686"/>
    </location>
</feature>
<evidence type="ECO:0000256" key="2">
    <source>
        <dbReference type="ARBA" id="ARBA00022723"/>
    </source>
</evidence>
<feature type="region of interest" description="Disordered" evidence="10">
    <location>
        <begin position="612"/>
        <end position="650"/>
    </location>
</feature>
<evidence type="ECO:0008006" key="15">
    <source>
        <dbReference type="Google" id="ProtNLM"/>
    </source>
</evidence>
<dbReference type="STRING" id="933852.A0A0C3B9N5"/>
<organism evidence="13 14">
    <name type="scientific">Serendipita vermifera MAFF 305830</name>
    <dbReference type="NCBI Taxonomy" id="933852"/>
    <lineage>
        <taxon>Eukaryota</taxon>
        <taxon>Fungi</taxon>
        <taxon>Dikarya</taxon>
        <taxon>Basidiomycota</taxon>
        <taxon>Agaricomycotina</taxon>
        <taxon>Agaricomycetes</taxon>
        <taxon>Sebacinales</taxon>
        <taxon>Serendipitaceae</taxon>
        <taxon>Serendipita</taxon>
    </lineage>
</organism>
<dbReference type="InterPro" id="IPR003954">
    <property type="entry name" value="RRM_euk-type"/>
</dbReference>
<dbReference type="Proteomes" id="UP000054097">
    <property type="component" value="Unassembled WGS sequence"/>
</dbReference>
<dbReference type="InterPro" id="IPR001841">
    <property type="entry name" value="Znf_RING"/>
</dbReference>
<evidence type="ECO:0000259" key="12">
    <source>
        <dbReference type="PROSITE" id="PS50102"/>
    </source>
</evidence>
<evidence type="ECO:0000256" key="8">
    <source>
        <dbReference type="PROSITE-ProRule" id="PRU00175"/>
    </source>
</evidence>
<feature type="compositionally biased region" description="Polar residues" evidence="10">
    <location>
        <begin position="803"/>
        <end position="837"/>
    </location>
</feature>
<accession>A0A0C3B9N5</accession>
<dbReference type="GO" id="GO:0003723">
    <property type="term" value="F:RNA binding"/>
    <property type="evidence" value="ECO:0007669"/>
    <property type="project" value="UniProtKB-UniRule"/>
</dbReference>
<dbReference type="GO" id="GO:0008270">
    <property type="term" value="F:zinc ion binding"/>
    <property type="evidence" value="ECO:0007669"/>
    <property type="project" value="UniProtKB-KW"/>
</dbReference>
<dbReference type="SUPFAM" id="SSF54928">
    <property type="entry name" value="RNA-binding domain, RBD"/>
    <property type="match status" value="1"/>
</dbReference>
<dbReference type="AlphaFoldDB" id="A0A0C3B9N5"/>
<dbReference type="PANTHER" id="PTHR12603:SF0">
    <property type="entry name" value="CCR4-NOT TRANSCRIPTION COMPLEX SUBUNIT 4"/>
    <property type="match status" value="1"/>
</dbReference>
<protein>
    <recommendedName>
        <fullName evidence="15">RING-type domain-containing protein</fullName>
    </recommendedName>
</protein>
<keyword evidence="4" id="KW-0862">Zinc</keyword>
<comment type="subcellular location">
    <subcellularLocation>
        <location evidence="1">Nucleus</location>
    </subcellularLocation>
</comment>
<dbReference type="PROSITE" id="PS50089">
    <property type="entry name" value="ZF_RING_2"/>
    <property type="match status" value="1"/>
</dbReference>
<dbReference type="InterPro" id="IPR034261">
    <property type="entry name" value="CNOT4_RRM"/>
</dbReference>
<keyword evidence="6" id="KW-0175">Coiled coil</keyword>
<feature type="compositionally biased region" description="Polar residues" evidence="10">
    <location>
        <begin position="294"/>
        <end position="311"/>
    </location>
</feature>
<feature type="compositionally biased region" description="Polar residues" evidence="10">
    <location>
        <begin position="612"/>
        <end position="631"/>
    </location>
</feature>
<evidence type="ECO:0000256" key="9">
    <source>
        <dbReference type="PROSITE-ProRule" id="PRU00176"/>
    </source>
</evidence>
<feature type="region of interest" description="Disordered" evidence="10">
    <location>
        <begin position="674"/>
        <end position="707"/>
    </location>
</feature>
<evidence type="ECO:0000256" key="6">
    <source>
        <dbReference type="ARBA" id="ARBA00023054"/>
    </source>
</evidence>
<feature type="domain" description="RING-type" evidence="11">
    <location>
        <begin position="42"/>
        <end position="85"/>
    </location>
</feature>
<dbReference type="Gene3D" id="3.30.40.10">
    <property type="entry name" value="Zinc/RING finger domain, C3HC4 (zinc finger)"/>
    <property type="match status" value="1"/>
</dbReference>
<evidence type="ECO:0000259" key="11">
    <source>
        <dbReference type="PROSITE" id="PS50089"/>
    </source>
</evidence>
<keyword evidence="5 9" id="KW-0694">RNA-binding</keyword>
<dbReference type="OrthoDB" id="1923159at2759"/>
<dbReference type="SMART" id="SM00361">
    <property type="entry name" value="RRM_1"/>
    <property type="match status" value="1"/>
</dbReference>
<dbReference type="SUPFAM" id="SSF57850">
    <property type="entry name" value="RING/U-box"/>
    <property type="match status" value="1"/>
</dbReference>
<keyword evidence="2" id="KW-0479">Metal-binding</keyword>
<reference evidence="14" key="2">
    <citation type="submission" date="2015-01" db="EMBL/GenBank/DDBJ databases">
        <title>Evolutionary Origins and Diversification of the Mycorrhizal Mutualists.</title>
        <authorList>
            <consortium name="DOE Joint Genome Institute"/>
            <consortium name="Mycorrhizal Genomics Consortium"/>
            <person name="Kohler A."/>
            <person name="Kuo A."/>
            <person name="Nagy L.G."/>
            <person name="Floudas D."/>
            <person name="Copeland A."/>
            <person name="Barry K.W."/>
            <person name="Cichocki N."/>
            <person name="Veneault-Fourrey C."/>
            <person name="LaButti K."/>
            <person name="Lindquist E.A."/>
            <person name="Lipzen A."/>
            <person name="Lundell T."/>
            <person name="Morin E."/>
            <person name="Murat C."/>
            <person name="Riley R."/>
            <person name="Ohm R."/>
            <person name="Sun H."/>
            <person name="Tunlid A."/>
            <person name="Henrissat B."/>
            <person name="Grigoriev I.V."/>
            <person name="Hibbett D.S."/>
            <person name="Martin F."/>
        </authorList>
    </citation>
    <scope>NUCLEOTIDE SEQUENCE [LARGE SCALE GENOMIC DNA]</scope>
    <source>
        <strain evidence="14">MAFF 305830</strain>
    </source>
</reference>
<dbReference type="GO" id="GO:0005634">
    <property type="term" value="C:nucleus"/>
    <property type="evidence" value="ECO:0007669"/>
    <property type="project" value="UniProtKB-SubCell"/>
</dbReference>
<evidence type="ECO:0000313" key="14">
    <source>
        <dbReference type="Proteomes" id="UP000054097"/>
    </source>
</evidence>
<feature type="region of interest" description="Disordered" evidence="10">
    <location>
        <begin position="764"/>
        <end position="850"/>
    </location>
</feature>
<evidence type="ECO:0000256" key="10">
    <source>
        <dbReference type="SAM" id="MobiDB-lite"/>
    </source>
</evidence>
<keyword evidence="7" id="KW-0539">Nucleus</keyword>
<dbReference type="InterPro" id="IPR039515">
    <property type="entry name" value="NOT4_mRING-HC-C4C4"/>
</dbReference>
<dbReference type="InterPro" id="IPR035979">
    <property type="entry name" value="RBD_domain_sf"/>
</dbReference>
<evidence type="ECO:0000256" key="4">
    <source>
        <dbReference type="ARBA" id="ARBA00022833"/>
    </source>
</evidence>
<evidence type="ECO:0000256" key="5">
    <source>
        <dbReference type="ARBA" id="ARBA00022884"/>
    </source>
</evidence>
<dbReference type="HOGENOM" id="CLU_360164_0_0_1"/>
<dbReference type="InterPro" id="IPR000504">
    <property type="entry name" value="RRM_dom"/>
</dbReference>
<keyword evidence="14" id="KW-1185">Reference proteome</keyword>
<dbReference type="GO" id="GO:0016567">
    <property type="term" value="P:protein ubiquitination"/>
    <property type="evidence" value="ECO:0007669"/>
    <property type="project" value="TreeGrafter"/>
</dbReference>
<feature type="region of interest" description="Disordered" evidence="10">
    <location>
        <begin position="268"/>
        <end position="426"/>
    </location>
</feature>
<dbReference type="Pfam" id="PF14570">
    <property type="entry name" value="zf-RING_4"/>
    <property type="match status" value="1"/>
</dbReference>
<evidence type="ECO:0000313" key="13">
    <source>
        <dbReference type="EMBL" id="KIM28829.1"/>
    </source>
</evidence>
<dbReference type="Gene3D" id="3.30.70.330">
    <property type="match status" value="1"/>
</dbReference>
<dbReference type="GO" id="GO:0004842">
    <property type="term" value="F:ubiquitin-protein transferase activity"/>
    <property type="evidence" value="ECO:0007669"/>
    <property type="project" value="InterPro"/>
</dbReference>
<reference evidence="13 14" key="1">
    <citation type="submission" date="2014-04" db="EMBL/GenBank/DDBJ databases">
        <authorList>
            <consortium name="DOE Joint Genome Institute"/>
            <person name="Kuo A."/>
            <person name="Zuccaro A."/>
            <person name="Kohler A."/>
            <person name="Nagy L.G."/>
            <person name="Floudas D."/>
            <person name="Copeland A."/>
            <person name="Barry K.W."/>
            <person name="Cichocki N."/>
            <person name="Veneault-Fourrey C."/>
            <person name="LaButti K."/>
            <person name="Lindquist E.A."/>
            <person name="Lipzen A."/>
            <person name="Lundell T."/>
            <person name="Morin E."/>
            <person name="Murat C."/>
            <person name="Sun H."/>
            <person name="Tunlid A."/>
            <person name="Henrissat B."/>
            <person name="Grigoriev I.V."/>
            <person name="Hibbett D.S."/>
            <person name="Martin F."/>
            <person name="Nordberg H.P."/>
            <person name="Cantor M.N."/>
            <person name="Hua S.X."/>
        </authorList>
    </citation>
    <scope>NUCLEOTIDE SEQUENCE [LARGE SCALE GENOMIC DNA]</scope>
    <source>
        <strain evidence="13 14">MAFF 305830</strain>
    </source>
</reference>
<dbReference type="GO" id="GO:0030014">
    <property type="term" value="C:CCR4-NOT complex"/>
    <property type="evidence" value="ECO:0007669"/>
    <property type="project" value="InterPro"/>
</dbReference>
<dbReference type="PANTHER" id="PTHR12603">
    <property type="entry name" value="CCR4-NOT TRANSCRIPTION COMPLEX RELATED"/>
    <property type="match status" value="1"/>
</dbReference>
<name>A0A0C3B9N5_SERVB</name>
<feature type="domain" description="RRM" evidence="12">
    <location>
        <begin position="137"/>
        <end position="226"/>
    </location>
</feature>
<evidence type="ECO:0000256" key="7">
    <source>
        <dbReference type="ARBA" id="ARBA00023242"/>
    </source>
</evidence>
<feature type="compositionally biased region" description="Low complexity" evidence="10">
    <location>
        <begin position="392"/>
        <end position="415"/>
    </location>
</feature>
<dbReference type="InterPro" id="IPR012677">
    <property type="entry name" value="Nucleotide-bd_a/b_plait_sf"/>
</dbReference>
<evidence type="ECO:0000256" key="3">
    <source>
        <dbReference type="ARBA" id="ARBA00022771"/>
    </source>
</evidence>
<proteinExistence type="predicted"/>
<dbReference type="CDD" id="cd12438">
    <property type="entry name" value="RRM_CNOT4"/>
    <property type="match status" value="1"/>
</dbReference>
<evidence type="ECO:0000256" key="1">
    <source>
        <dbReference type="ARBA" id="ARBA00004123"/>
    </source>
</evidence>
<dbReference type="InterPro" id="IPR039780">
    <property type="entry name" value="Mot2"/>
</dbReference>
<dbReference type="FunFam" id="3.30.40.10:FF:000006">
    <property type="entry name" value="CCR4-NOT transcription complex subunit 4"/>
    <property type="match status" value="1"/>
</dbReference>
<dbReference type="InterPro" id="IPR013083">
    <property type="entry name" value="Znf_RING/FYVE/PHD"/>
</dbReference>
<feature type="compositionally biased region" description="Polar residues" evidence="10">
    <location>
        <begin position="639"/>
        <end position="650"/>
    </location>
</feature>
<dbReference type="PROSITE" id="PS50102">
    <property type="entry name" value="RRM"/>
    <property type="match status" value="1"/>
</dbReference>
<sequence length="850" mass="92045">MSRAQQSHNSHASASSYQSKPSLLAGVQDAYWSDDEEENSTCPLCIKELDLEEQSFKPCPCGYQICLFCWHHIRDNMNARCPACRREYTEEAVVWKPVAAEDSKRVQQQKRRKEKERKDLETLGRKSYLDVRIVQRNVVYVVGLGPRYAKEETISVLRSSDYFGRYGKISRVQLQKRTPPGAETPVVGLYITYVRREDAERALQAIDGSPSPSGGGEVMRASPGTAKYCTSFLRNVSCTNNNCLDAHEWGEPDDCFTREELATLKHTIKDTEKPKVSSKKVPSADAPTLPRTASWATRTVSTPSTTSQTIQLGAPGPVLRAPRQPRQPRNSSGKQAANDARDKDKRRVIVTVPASAPRHRSPTPPPASKPPGLSTPATISQNPAPPEPVPSTAPSSPQLTSSVAPSEPASVVTSPQLPTAHVSAPPGLTAPPGLAIPTGKVAIPLENVVSPSSPAAPVPLHAPPGLIRLPPGLNIAPDQSSPAPARTYHLSKHAQALIDDVRTRREAVMATATPPPIFPDFDRTLANLVNSAGFSFSFANVVLPSPDPGLPALRPARKTAFDPFASPLDRASTSAGSSPALRNIGIERAGGFSPFTDDGSEGGRSRFDFARRQTSLGPRDTQSFGQPSRGTTPFRPDTASGNTLYNSSDTGFISRQQGSWNSYQSNGSSVNNDYRYQSSASGSYQSPLALGPEHPVYGELPPTPFDQMPIADNMREMVRGFETPGIETATSRQLDLGQQQNYLGLPHARNAPHYATGASAQGQAFPYQMQPPSNQPPGLQQRMMREDAASQRMNMRSPADGTVYSSYQHQQPSGSGLASHQQNATLNSTSKDLTSPNGELHRILTRGRVY</sequence>
<dbReference type="EMBL" id="KN824291">
    <property type="protein sequence ID" value="KIM28829.1"/>
    <property type="molecule type" value="Genomic_DNA"/>
</dbReference>
<dbReference type="CDD" id="cd16618">
    <property type="entry name" value="mRING-HC-C4C4_CNOT4"/>
    <property type="match status" value="1"/>
</dbReference>
<gene>
    <name evidence="13" type="ORF">M408DRAFT_329269</name>
</gene>